<dbReference type="PANTHER" id="PTHR37540">
    <property type="entry name" value="TRANSCRIPTION FACTOR (ACR-2), PUTATIVE-RELATED-RELATED"/>
    <property type="match status" value="1"/>
</dbReference>
<organism evidence="2 3">
    <name type="scientific">Hyaloscypha bicolor E</name>
    <dbReference type="NCBI Taxonomy" id="1095630"/>
    <lineage>
        <taxon>Eukaryota</taxon>
        <taxon>Fungi</taxon>
        <taxon>Dikarya</taxon>
        <taxon>Ascomycota</taxon>
        <taxon>Pezizomycotina</taxon>
        <taxon>Leotiomycetes</taxon>
        <taxon>Helotiales</taxon>
        <taxon>Hyaloscyphaceae</taxon>
        <taxon>Hyaloscypha</taxon>
        <taxon>Hyaloscypha bicolor</taxon>
    </lineage>
</organism>
<evidence type="ECO:0000313" key="3">
    <source>
        <dbReference type="Proteomes" id="UP000235371"/>
    </source>
</evidence>
<dbReference type="RefSeq" id="XP_024739103.1">
    <property type="nucleotide sequence ID" value="XM_024886587.1"/>
</dbReference>
<proteinExistence type="predicted"/>
<dbReference type="GeneID" id="36594664"/>
<dbReference type="InParanoid" id="A0A2J6TGQ2"/>
<accession>A0A2J6TGQ2</accession>
<evidence type="ECO:0000256" key="1">
    <source>
        <dbReference type="SAM" id="MobiDB-lite"/>
    </source>
</evidence>
<feature type="region of interest" description="Disordered" evidence="1">
    <location>
        <begin position="70"/>
        <end position="152"/>
    </location>
</feature>
<reference evidence="2 3" key="1">
    <citation type="submission" date="2016-04" db="EMBL/GenBank/DDBJ databases">
        <title>A degradative enzymes factory behind the ericoid mycorrhizal symbiosis.</title>
        <authorList>
            <consortium name="DOE Joint Genome Institute"/>
            <person name="Martino E."/>
            <person name="Morin E."/>
            <person name="Grelet G."/>
            <person name="Kuo A."/>
            <person name="Kohler A."/>
            <person name="Daghino S."/>
            <person name="Barry K."/>
            <person name="Choi C."/>
            <person name="Cichocki N."/>
            <person name="Clum A."/>
            <person name="Copeland A."/>
            <person name="Hainaut M."/>
            <person name="Haridas S."/>
            <person name="Labutti K."/>
            <person name="Lindquist E."/>
            <person name="Lipzen A."/>
            <person name="Khouja H.-R."/>
            <person name="Murat C."/>
            <person name="Ohm R."/>
            <person name="Olson A."/>
            <person name="Spatafora J."/>
            <person name="Veneault-Fourrey C."/>
            <person name="Henrissat B."/>
            <person name="Grigoriev I."/>
            <person name="Martin F."/>
            <person name="Perotto S."/>
        </authorList>
    </citation>
    <scope>NUCLEOTIDE SEQUENCE [LARGE SCALE GENOMIC DNA]</scope>
    <source>
        <strain evidence="2 3">E</strain>
    </source>
</reference>
<gene>
    <name evidence="2" type="ORF">K444DRAFT_661441</name>
</gene>
<protein>
    <submittedName>
        <fullName evidence="2">Uncharacterized protein</fullName>
    </submittedName>
</protein>
<name>A0A2J6TGQ2_9HELO</name>
<evidence type="ECO:0000313" key="2">
    <source>
        <dbReference type="EMBL" id="PMD62199.1"/>
    </source>
</evidence>
<dbReference type="PANTHER" id="PTHR37540:SF5">
    <property type="entry name" value="TRANSCRIPTION FACTOR DOMAIN-CONTAINING PROTEIN"/>
    <property type="match status" value="1"/>
</dbReference>
<keyword evidence="3" id="KW-1185">Reference proteome</keyword>
<dbReference type="STRING" id="1095630.A0A2J6TGQ2"/>
<dbReference type="InterPro" id="IPR021858">
    <property type="entry name" value="Fun_TF"/>
</dbReference>
<dbReference type="AlphaFoldDB" id="A0A2J6TGQ2"/>
<sequence>MSQTPKVLKKDASLKELSKGLRSSPENENAEQPSFTIPQFINITNSTALGESARTQVRAQVMRDYHRRRVQRATQSENPIQDPPPRPPSAKAQTNKFRFGREKGLRPWVPVKGPPGKRKHAGSGRGKALNPYRSHEVPSASSVNGGQLSLDSTVPDPEFASMSFSETGPPTASADKWLSSLDFAIQTSILYHSPGTGLLDPFAATSLLITPRTQVLIHHYFSDRLQSAWLMMPMRKMLFSLAINDAAMFHSFLCHYAGSYNVHFRTGNRDEALYHASEAAKIVNERLADPNQALTNETVATVANMAAFESSNGSVDSMLVHVDGLERMVQMRGGIQSGGFPMIVQRMIAWTDYHAATAMLKRPRFPPLNIPETEKPEEFFYPSISNPSDPSRFRQGDSTERGMQDHSLQRLLAGVRDLSKILKGLRKLTNLPEDNIWYSDKIYYLQRNIIEVVYCPNTPRPVDRLCAMAALMYCGHCLRDVPFTFQVIARSVTRLKAAIVEYEENLSSDADGEAKRVMFWILGFGGVAAEGKLERDWFVAKFRALCDELNINDWEAANGVLKDVLWQAELDDAATKLWLEATLGDFSNLPLDS</sequence>
<dbReference type="EMBL" id="KZ613783">
    <property type="protein sequence ID" value="PMD62199.1"/>
    <property type="molecule type" value="Genomic_DNA"/>
</dbReference>
<feature type="compositionally biased region" description="Basic and acidic residues" evidence="1">
    <location>
        <begin position="8"/>
        <end position="19"/>
    </location>
</feature>
<dbReference type="Proteomes" id="UP000235371">
    <property type="component" value="Unassembled WGS sequence"/>
</dbReference>
<feature type="compositionally biased region" description="Polar residues" evidence="1">
    <location>
        <begin position="24"/>
        <end position="37"/>
    </location>
</feature>
<feature type="region of interest" description="Disordered" evidence="1">
    <location>
        <begin position="1"/>
        <end position="37"/>
    </location>
</feature>
<dbReference type="OrthoDB" id="4158087at2759"/>
<feature type="compositionally biased region" description="Polar residues" evidence="1">
    <location>
        <begin position="139"/>
        <end position="152"/>
    </location>
</feature>
<dbReference type="Pfam" id="PF11951">
    <property type="entry name" value="Fungal_trans_2"/>
    <property type="match status" value="1"/>
</dbReference>